<evidence type="ECO:0000256" key="2">
    <source>
        <dbReference type="ARBA" id="ARBA00023125"/>
    </source>
</evidence>
<dbReference type="SUPFAM" id="SSF46785">
    <property type="entry name" value="Winged helix' DNA-binding domain"/>
    <property type="match status" value="1"/>
</dbReference>
<gene>
    <name evidence="5" type="ORF">DV520_07070</name>
</gene>
<dbReference type="Proteomes" id="UP000260649">
    <property type="component" value="Unassembled WGS sequence"/>
</dbReference>
<dbReference type="PANTHER" id="PTHR43537">
    <property type="entry name" value="TRANSCRIPTIONAL REGULATOR, GNTR FAMILY"/>
    <property type="match status" value="1"/>
</dbReference>
<dbReference type="Pfam" id="PF00392">
    <property type="entry name" value="GntR"/>
    <property type="match status" value="1"/>
</dbReference>
<sequence length="226" mass="25325">MEKKSLSQQTADRLYTMIVVEHRLSPGEKLPSEVELARELGVSRTTLREALHVLVSQKILEARRGRGTFVTDQAAQVNDYGFSHLDQVRGELKDLFELRAIFEPSAARLACLRATEEEMADILARGEDVDRCIRLGQDRTEADREFHAAIVRATHNSFMMRLLPMINQAVAAAIASGQHKDQLAEDTRKDHALLMDFFRKRDAAGAGHAMAIHMHHSIDVMGLGTQ</sequence>
<dbReference type="InterPro" id="IPR000524">
    <property type="entry name" value="Tscrpt_reg_HTH_GntR"/>
</dbReference>
<dbReference type="SMART" id="SM00895">
    <property type="entry name" value="FCD"/>
    <property type="match status" value="1"/>
</dbReference>
<feature type="domain" description="HTH gntR-type" evidence="4">
    <location>
        <begin position="4"/>
        <end position="73"/>
    </location>
</feature>
<comment type="caution">
    <text evidence="5">The sequence shown here is derived from an EMBL/GenBank/DDBJ whole genome shotgun (WGS) entry which is preliminary data.</text>
</comment>
<organism evidence="5 6">
    <name type="scientific">Evtepia gabavorous</name>
    <dbReference type="NCBI Taxonomy" id="2211183"/>
    <lineage>
        <taxon>Bacteria</taxon>
        <taxon>Bacillati</taxon>
        <taxon>Bacillota</taxon>
        <taxon>Clostridia</taxon>
        <taxon>Eubacteriales</taxon>
        <taxon>Evtepia</taxon>
    </lineage>
</organism>
<dbReference type="EMBL" id="QQRQ01000009">
    <property type="protein sequence ID" value="RFT06546.1"/>
    <property type="molecule type" value="Genomic_DNA"/>
</dbReference>
<dbReference type="GO" id="GO:0003700">
    <property type="term" value="F:DNA-binding transcription factor activity"/>
    <property type="evidence" value="ECO:0007669"/>
    <property type="project" value="InterPro"/>
</dbReference>
<protein>
    <submittedName>
        <fullName evidence="5">FadR family transcriptional regulator</fullName>
    </submittedName>
</protein>
<proteinExistence type="predicted"/>
<evidence type="ECO:0000256" key="3">
    <source>
        <dbReference type="ARBA" id="ARBA00023163"/>
    </source>
</evidence>
<dbReference type="InterPro" id="IPR008920">
    <property type="entry name" value="TF_FadR/GntR_C"/>
</dbReference>
<dbReference type="InterPro" id="IPR036390">
    <property type="entry name" value="WH_DNA-bd_sf"/>
</dbReference>
<evidence type="ECO:0000313" key="6">
    <source>
        <dbReference type="Proteomes" id="UP000260649"/>
    </source>
</evidence>
<accession>A0A3E2B3K2</accession>
<dbReference type="OrthoDB" id="9799482at2"/>
<dbReference type="GO" id="GO:0003677">
    <property type="term" value="F:DNA binding"/>
    <property type="evidence" value="ECO:0007669"/>
    <property type="project" value="UniProtKB-KW"/>
</dbReference>
<dbReference type="Gene3D" id="1.10.10.10">
    <property type="entry name" value="Winged helix-like DNA-binding domain superfamily/Winged helix DNA-binding domain"/>
    <property type="match status" value="1"/>
</dbReference>
<evidence type="ECO:0000256" key="1">
    <source>
        <dbReference type="ARBA" id="ARBA00023015"/>
    </source>
</evidence>
<name>A0A3E2B3K2_9FIRM</name>
<dbReference type="CDD" id="cd07377">
    <property type="entry name" value="WHTH_GntR"/>
    <property type="match status" value="1"/>
</dbReference>
<keyword evidence="6" id="KW-1185">Reference proteome</keyword>
<keyword evidence="1" id="KW-0805">Transcription regulation</keyword>
<dbReference type="Gene3D" id="1.20.120.530">
    <property type="entry name" value="GntR ligand-binding domain-like"/>
    <property type="match status" value="1"/>
</dbReference>
<dbReference type="Pfam" id="PF07729">
    <property type="entry name" value="FCD"/>
    <property type="match status" value="1"/>
</dbReference>
<evidence type="ECO:0000313" key="5">
    <source>
        <dbReference type="EMBL" id="RFT06546.1"/>
    </source>
</evidence>
<evidence type="ECO:0000259" key="4">
    <source>
        <dbReference type="PROSITE" id="PS50949"/>
    </source>
</evidence>
<dbReference type="InterPro" id="IPR036388">
    <property type="entry name" value="WH-like_DNA-bd_sf"/>
</dbReference>
<dbReference type="SMART" id="SM00345">
    <property type="entry name" value="HTH_GNTR"/>
    <property type="match status" value="1"/>
</dbReference>
<dbReference type="PANTHER" id="PTHR43537:SF5">
    <property type="entry name" value="UXU OPERON TRANSCRIPTIONAL REGULATOR"/>
    <property type="match status" value="1"/>
</dbReference>
<dbReference type="PROSITE" id="PS50949">
    <property type="entry name" value="HTH_GNTR"/>
    <property type="match status" value="1"/>
</dbReference>
<dbReference type="PRINTS" id="PR00035">
    <property type="entry name" value="HTHGNTR"/>
</dbReference>
<dbReference type="GeneID" id="97996532"/>
<dbReference type="AlphaFoldDB" id="A0A3E2B3K2"/>
<keyword evidence="3" id="KW-0804">Transcription</keyword>
<keyword evidence="2" id="KW-0238">DNA-binding</keyword>
<reference evidence="5 6" key="1">
    <citation type="submission" date="2018-07" db="EMBL/GenBank/DDBJ databases">
        <title>GABA Modulating Bacteria of the Human Gut Microbiota.</title>
        <authorList>
            <person name="Strandwitz P."/>
            <person name="Kim K.H."/>
            <person name="Terekhova D."/>
            <person name="Liu J.K."/>
            <person name="Sharma A."/>
            <person name="Levering J."/>
            <person name="Mcdonald D."/>
            <person name="Dietrich D."/>
            <person name="Ramadhar T.R."/>
            <person name="Lekbua A."/>
            <person name="Mroue N."/>
            <person name="Liston C."/>
            <person name="Stewart E.J."/>
            <person name="Dubin M.J."/>
            <person name="Zengler K."/>
            <person name="Knight R."/>
            <person name="Gilbert J.A."/>
            <person name="Clardy J."/>
            <person name="Lewis K."/>
        </authorList>
    </citation>
    <scope>NUCLEOTIDE SEQUENCE [LARGE SCALE GENOMIC DNA]</scope>
    <source>
        <strain evidence="5 6">KLE1738</strain>
    </source>
</reference>
<dbReference type="SUPFAM" id="SSF48008">
    <property type="entry name" value="GntR ligand-binding domain-like"/>
    <property type="match status" value="1"/>
</dbReference>
<dbReference type="InterPro" id="IPR011711">
    <property type="entry name" value="GntR_C"/>
</dbReference>
<dbReference type="RefSeq" id="WP_021918913.1">
    <property type="nucleotide sequence ID" value="NZ_CAKXKJ010000015.1"/>
</dbReference>